<dbReference type="KEGG" id="orp:MOP44_03435"/>
<name>A0A9J7BR01_9BACT</name>
<keyword evidence="3" id="KW-1185">Reference proteome</keyword>
<evidence type="ECO:0000313" key="3">
    <source>
        <dbReference type="Proteomes" id="UP001059380"/>
    </source>
</evidence>
<feature type="chain" id="PRO_5039933863" description="Nitrite reductase" evidence="1">
    <location>
        <begin position="29"/>
        <end position="175"/>
    </location>
</feature>
<dbReference type="EMBL" id="CP093313">
    <property type="protein sequence ID" value="UWZ85001.1"/>
    <property type="molecule type" value="Genomic_DNA"/>
</dbReference>
<feature type="signal peptide" evidence="1">
    <location>
        <begin position="1"/>
        <end position="28"/>
    </location>
</feature>
<evidence type="ECO:0008006" key="4">
    <source>
        <dbReference type="Google" id="ProtNLM"/>
    </source>
</evidence>
<proteinExistence type="predicted"/>
<reference evidence="2" key="1">
    <citation type="submission" date="2021-04" db="EMBL/GenBank/DDBJ databases">
        <title>Phylogenetic analysis of Acidobacteriaceae.</title>
        <authorList>
            <person name="Qiu L."/>
            <person name="Zhang Q."/>
        </authorList>
    </citation>
    <scope>NUCLEOTIDE SEQUENCE</scope>
    <source>
        <strain evidence="2">DSM 25168</strain>
    </source>
</reference>
<gene>
    <name evidence="2" type="ORF">MOP44_03435</name>
</gene>
<organism evidence="2 3">
    <name type="scientific">Occallatibacter riparius</name>
    <dbReference type="NCBI Taxonomy" id="1002689"/>
    <lineage>
        <taxon>Bacteria</taxon>
        <taxon>Pseudomonadati</taxon>
        <taxon>Acidobacteriota</taxon>
        <taxon>Terriglobia</taxon>
        <taxon>Terriglobales</taxon>
        <taxon>Acidobacteriaceae</taxon>
        <taxon>Occallatibacter</taxon>
    </lineage>
</organism>
<keyword evidence="1" id="KW-0732">Signal</keyword>
<evidence type="ECO:0000313" key="2">
    <source>
        <dbReference type="EMBL" id="UWZ85001.1"/>
    </source>
</evidence>
<evidence type="ECO:0000256" key="1">
    <source>
        <dbReference type="SAM" id="SignalP"/>
    </source>
</evidence>
<sequence length="175" mass="18663">MRLSSLAKFVAFAGVVMASLSMPSRAVAQGGDKVLAPADVQKLFPEGQRLWYKGQAAPAQLRNSGGVKFSDGSYVLATLVDTSGYSSDVQAKYQAYFITEAALKIAGHDLAPGIYGVGFIGDNKFVVTDVGAHDVFTVDSSTDEAMKRPRPLQVTTNEGGGFRLYAGKRYVTITK</sequence>
<accession>A0A9J7BR01</accession>
<dbReference type="AlphaFoldDB" id="A0A9J7BR01"/>
<protein>
    <recommendedName>
        <fullName evidence="4">Nitrite reductase</fullName>
    </recommendedName>
</protein>
<dbReference type="RefSeq" id="WP_260794507.1">
    <property type="nucleotide sequence ID" value="NZ_CP093313.1"/>
</dbReference>
<dbReference type="Proteomes" id="UP001059380">
    <property type="component" value="Chromosome"/>
</dbReference>